<dbReference type="eggNOG" id="COG0741">
    <property type="taxonomic scope" value="Bacteria"/>
</dbReference>
<dbReference type="STRING" id="1185652.USDA257_c29170"/>
<gene>
    <name evidence="2" type="ORF">USDA257_c29170</name>
</gene>
<sequence length="223" mass="24165">MPVAFVDLAQTCAPMVAAETLAGVVSLESRFEPFAIRIKSGPPLSEQPTTKAEAIEIATSRAAERQDIQLGLGGIGMEELRKMSFSISDAFDPCLNLQATATLLDGYYRLALRAGADPRRAERDMLRSYYGRDDPSAGAIVEYDEQVRKEIERLGQTLAMLTIGDGGEDRGPSGGTAVDDAVEAESDATPNDQTASAPAWDVFNSRRRSSVLVFRNNKMEQSE</sequence>
<accession>I3X6I2</accession>
<evidence type="ECO:0000313" key="2">
    <source>
        <dbReference type="EMBL" id="AFL51488.1"/>
    </source>
</evidence>
<organism evidence="2 3">
    <name type="scientific">Sinorhizobium fredii (strain USDA 257)</name>
    <dbReference type="NCBI Taxonomy" id="1185652"/>
    <lineage>
        <taxon>Bacteria</taxon>
        <taxon>Pseudomonadati</taxon>
        <taxon>Pseudomonadota</taxon>
        <taxon>Alphaproteobacteria</taxon>
        <taxon>Hyphomicrobiales</taxon>
        <taxon>Rhizobiaceae</taxon>
        <taxon>Sinorhizobium/Ensifer group</taxon>
        <taxon>Sinorhizobium</taxon>
    </lineage>
</organism>
<dbReference type="Proteomes" id="UP000006180">
    <property type="component" value="Chromosome"/>
</dbReference>
<dbReference type="PATRIC" id="fig|1185652.3.peg.3026"/>
<dbReference type="AlphaFoldDB" id="I3X6I2"/>
<dbReference type="RefSeq" id="WP_014763650.1">
    <property type="nucleotide sequence ID" value="NC_018000.1"/>
</dbReference>
<dbReference type="KEGG" id="sfd:USDA257_c29170"/>
<evidence type="ECO:0000256" key="1">
    <source>
        <dbReference type="SAM" id="MobiDB-lite"/>
    </source>
</evidence>
<feature type="region of interest" description="Disordered" evidence="1">
    <location>
        <begin position="162"/>
        <end position="201"/>
    </location>
</feature>
<reference evidence="2 3" key="1">
    <citation type="journal article" date="2012" name="J. Bacteriol.">
        <title>Complete genome sequence of the broad-host-range strain Sinorhizobium fredii USDA257.</title>
        <authorList>
            <person name="Schuldes J."/>
            <person name="Rodriguez Orbegoso M."/>
            <person name="Schmeisser C."/>
            <person name="Krishnan H.B."/>
            <person name="Daniel R."/>
            <person name="Streit W.R."/>
        </authorList>
    </citation>
    <scope>NUCLEOTIDE SEQUENCE [LARGE SCALE GENOMIC DNA]</scope>
    <source>
        <strain evidence="2 3">USDA 257</strain>
    </source>
</reference>
<proteinExistence type="predicted"/>
<evidence type="ECO:0000313" key="3">
    <source>
        <dbReference type="Proteomes" id="UP000006180"/>
    </source>
</evidence>
<dbReference type="HOGENOM" id="CLU_076837_0_0_5"/>
<protein>
    <submittedName>
        <fullName evidence="2">Lytic transglycosylase catalytic</fullName>
    </submittedName>
</protein>
<name>I3X6I2_SINF2</name>
<dbReference type="EMBL" id="CP003563">
    <property type="protein sequence ID" value="AFL51488.1"/>
    <property type="molecule type" value="Genomic_DNA"/>
</dbReference>
<dbReference type="CDD" id="cd16892">
    <property type="entry name" value="LT_VirB1-like"/>
    <property type="match status" value="1"/>
</dbReference>